<comment type="similarity">
    <text evidence="1">Belongs to the archease family.</text>
</comment>
<evidence type="ECO:0000256" key="4">
    <source>
        <dbReference type="ARBA" id="ARBA00022837"/>
    </source>
</evidence>
<gene>
    <name evidence="6" type="ORF">IHE51_00725</name>
</gene>
<evidence type="ECO:0000256" key="2">
    <source>
        <dbReference type="ARBA" id="ARBA00022694"/>
    </source>
</evidence>
<evidence type="ECO:0000313" key="7">
    <source>
        <dbReference type="Proteomes" id="UP000718571"/>
    </source>
</evidence>
<dbReference type="InterPro" id="IPR002804">
    <property type="entry name" value="Archease"/>
</dbReference>
<name>A0A8T3UY46_9ARCH</name>
<dbReference type="PANTHER" id="PTHR12682:SF11">
    <property type="entry name" value="PROTEIN ARCHEASE"/>
    <property type="match status" value="1"/>
</dbReference>
<proteinExistence type="inferred from homology"/>
<keyword evidence="3" id="KW-0479">Metal-binding</keyword>
<feature type="domain" description="Archease" evidence="5">
    <location>
        <begin position="8"/>
        <end position="149"/>
    </location>
</feature>
<dbReference type="Pfam" id="PF01951">
    <property type="entry name" value="Archease"/>
    <property type="match status" value="1"/>
</dbReference>
<sequence length="149" mass="17046">MAKIKRDYRFLDNITSADVAFEAGGETMDKLFENCAYALENVMVNRLDRVKTAKEKNITVEARDADQLLFSFLHEILMLKDVERLVFSRFKVSIKRLNENRYLLKCICKGSKIDPKTHDVVVDVKGISMHRLKVGGKEGAYKSMVVVDV</sequence>
<dbReference type="AlphaFoldDB" id="A0A8T3UY46"/>
<dbReference type="GO" id="GO:0046872">
    <property type="term" value="F:metal ion binding"/>
    <property type="evidence" value="ECO:0007669"/>
    <property type="project" value="UniProtKB-KW"/>
</dbReference>
<evidence type="ECO:0000259" key="5">
    <source>
        <dbReference type="Pfam" id="PF01951"/>
    </source>
</evidence>
<protein>
    <submittedName>
        <fullName evidence="6">Archease</fullName>
    </submittedName>
</protein>
<dbReference type="Proteomes" id="UP000718571">
    <property type="component" value="Unassembled WGS sequence"/>
</dbReference>
<dbReference type="Gene3D" id="3.55.10.10">
    <property type="entry name" value="Archease domain"/>
    <property type="match status" value="1"/>
</dbReference>
<evidence type="ECO:0000256" key="3">
    <source>
        <dbReference type="ARBA" id="ARBA00022723"/>
    </source>
</evidence>
<keyword evidence="4" id="KW-0106">Calcium</keyword>
<dbReference type="InterPro" id="IPR036820">
    <property type="entry name" value="Archease_dom_sf"/>
</dbReference>
<dbReference type="GO" id="GO:0008033">
    <property type="term" value="P:tRNA processing"/>
    <property type="evidence" value="ECO:0007669"/>
    <property type="project" value="UniProtKB-KW"/>
</dbReference>
<dbReference type="EMBL" id="JADFAR010000007">
    <property type="protein sequence ID" value="MBE5728367.1"/>
    <property type="molecule type" value="Genomic_DNA"/>
</dbReference>
<comment type="caution">
    <text evidence="6">The sequence shown here is derived from an EMBL/GenBank/DDBJ whole genome shotgun (WGS) entry which is preliminary data.</text>
</comment>
<accession>A0A8T3UY46</accession>
<organism evidence="6 7">
    <name type="scientific">Candidatus Acidifodinimicrobium mancum</name>
    <dbReference type="NCBI Taxonomy" id="2898728"/>
    <lineage>
        <taxon>Archaea</taxon>
        <taxon>Candidatus Parvarchaeota</taxon>
        <taxon>Candidatus Acidifodinimicrobiaceae</taxon>
        <taxon>Candidatus Acidifodinimicrobium</taxon>
    </lineage>
</organism>
<evidence type="ECO:0000256" key="1">
    <source>
        <dbReference type="ARBA" id="ARBA00007963"/>
    </source>
</evidence>
<dbReference type="PANTHER" id="PTHR12682">
    <property type="entry name" value="ARCHEASE"/>
    <property type="match status" value="1"/>
</dbReference>
<dbReference type="SUPFAM" id="SSF69819">
    <property type="entry name" value="MTH1598-like"/>
    <property type="match status" value="1"/>
</dbReference>
<evidence type="ECO:0000313" key="6">
    <source>
        <dbReference type="EMBL" id="MBE5728367.1"/>
    </source>
</evidence>
<reference evidence="6 7" key="1">
    <citation type="submission" date="2020-09" db="EMBL/GenBank/DDBJ databases">
        <title>Genomic characterization of a novel Parvarchaeota family in acid mine drainage sediments.</title>
        <authorList>
            <person name="Luo Z.-H."/>
        </authorList>
    </citation>
    <scope>NUCLEOTIDE SEQUENCE [LARGE SCALE GENOMIC DNA]</scope>
    <source>
        <strain evidence="6">MAS1_bins.189</strain>
    </source>
</reference>
<keyword evidence="2" id="KW-0819">tRNA processing</keyword>
<dbReference type="InterPro" id="IPR023572">
    <property type="entry name" value="Archease_dom"/>
</dbReference>